<feature type="repeat" description="NHL" evidence="2">
    <location>
        <begin position="324"/>
        <end position="356"/>
    </location>
</feature>
<protein>
    <recommendedName>
        <fullName evidence="6">NHL repeat containing protein</fullName>
    </recommendedName>
</protein>
<dbReference type="InterPro" id="IPR001258">
    <property type="entry name" value="NHL_repeat"/>
</dbReference>
<dbReference type="GO" id="GO:0061630">
    <property type="term" value="F:ubiquitin protein ligase activity"/>
    <property type="evidence" value="ECO:0007669"/>
    <property type="project" value="TreeGrafter"/>
</dbReference>
<dbReference type="Gene3D" id="2.120.10.30">
    <property type="entry name" value="TolB, C-terminal domain"/>
    <property type="match status" value="1"/>
</dbReference>
<gene>
    <name evidence="3" type="ORF">JYZ213_LOCUS6128</name>
    <name evidence="4" type="ORF">OXD698_LOCUS27717</name>
</gene>
<dbReference type="InterPro" id="IPR011042">
    <property type="entry name" value="6-blade_b-propeller_TolB-like"/>
</dbReference>
<evidence type="ECO:0000313" key="3">
    <source>
        <dbReference type="EMBL" id="CAF0817546.1"/>
    </source>
</evidence>
<dbReference type="EMBL" id="CAJNOG010000037">
    <property type="protein sequence ID" value="CAF0817546.1"/>
    <property type="molecule type" value="Genomic_DNA"/>
</dbReference>
<name>A0A819LXF7_9BILA</name>
<proteinExistence type="predicted"/>
<dbReference type="Gene3D" id="2.40.10.500">
    <property type="match status" value="1"/>
</dbReference>
<sequence length="552" mass="60785">MNIINMGYTELVDFIFNAAYVSTNSSVIITYNNTCSECICQGLLSSVSPSYVGLNCYNNKTCVLFTNYSSLSSMIQVNLNSTFIFIQQQSSFQNTSAVSFPLNGVTIGGYGNGTGGNASNTLQNPWGLAIGANNTVYVADYGNARVMQFQVGSSTGSIVAGSTTSGSNVNQLKNPTEISVDANSNIYVNDDFNYRVMLWRKNASFGVIAAGNASSGASATQISQSVGLTVDSQGNIYVSDTANHRVMKWTPNATAGIVVAGQTGMAGSANNLLNWPYGLYLDENNSYLYIADQRNYRIQRYSLGNSTYGTTVAGGHGAGYGSNQLDTPYGICVSKKTGNIYIADANNHRIQLWSPGATTGVTVIGVTKVSGANATMLNTPSNVALNSDETFLYKLYRFKQLVNSSSLRLKIKIEYFQFIHVYDEKDLGDIYQLIFNSPKIKYIKVTVTQSNQFYTTISLPTATNQQISTIEHFIIDHECAFDDIFNIISYIPQVRYLKFVNLISKDESIEDIKPMMLSNLTYHLPQLEEFYFNYSAHFEEDYETDMYLGKRD</sequence>
<feature type="repeat" description="NHL" evidence="2">
    <location>
        <begin position="214"/>
        <end position="252"/>
    </location>
</feature>
<dbReference type="PROSITE" id="PS51125">
    <property type="entry name" value="NHL"/>
    <property type="match status" value="3"/>
</dbReference>
<dbReference type="GO" id="GO:0043161">
    <property type="term" value="P:proteasome-mediated ubiquitin-dependent protein catabolic process"/>
    <property type="evidence" value="ECO:0007669"/>
    <property type="project" value="TreeGrafter"/>
</dbReference>
<feature type="repeat" description="NHL" evidence="2">
    <location>
        <begin position="122"/>
        <end position="152"/>
    </location>
</feature>
<reference evidence="4" key="1">
    <citation type="submission" date="2021-02" db="EMBL/GenBank/DDBJ databases">
        <authorList>
            <person name="Nowell W R."/>
        </authorList>
    </citation>
    <scope>NUCLEOTIDE SEQUENCE</scope>
</reference>
<dbReference type="CDD" id="cd05819">
    <property type="entry name" value="NHL"/>
    <property type="match status" value="1"/>
</dbReference>
<dbReference type="SUPFAM" id="SSF101898">
    <property type="entry name" value="NHL repeat"/>
    <property type="match status" value="1"/>
</dbReference>
<evidence type="ECO:0000256" key="2">
    <source>
        <dbReference type="PROSITE-ProRule" id="PRU00504"/>
    </source>
</evidence>
<keyword evidence="1" id="KW-0677">Repeat</keyword>
<dbReference type="AlphaFoldDB" id="A0A819LXF7"/>
<dbReference type="PANTHER" id="PTHR24104:SF25">
    <property type="entry name" value="PROTEIN LIN-41"/>
    <property type="match status" value="1"/>
</dbReference>
<evidence type="ECO:0008006" key="6">
    <source>
        <dbReference type="Google" id="ProtNLM"/>
    </source>
</evidence>
<evidence type="ECO:0000313" key="5">
    <source>
        <dbReference type="Proteomes" id="UP000663844"/>
    </source>
</evidence>
<dbReference type="InterPro" id="IPR050952">
    <property type="entry name" value="TRIM-NHL_E3_ligases"/>
</dbReference>
<dbReference type="Proteomes" id="UP000663844">
    <property type="component" value="Unassembled WGS sequence"/>
</dbReference>
<accession>A0A819LXF7</accession>
<comment type="caution">
    <text evidence="4">The sequence shown here is derived from an EMBL/GenBank/DDBJ whole genome shotgun (WGS) entry which is preliminary data.</text>
</comment>
<dbReference type="Proteomes" id="UP000663845">
    <property type="component" value="Unassembled WGS sequence"/>
</dbReference>
<dbReference type="EMBL" id="CAJOAZ010002901">
    <property type="protein sequence ID" value="CAF3969086.1"/>
    <property type="molecule type" value="Genomic_DNA"/>
</dbReference>
<evidence type="ECO:0000313" key="4">
    <source>
        <dbReference type="EMBL" id="CAF3969086.1"/>
    </source>
</evidence>
<evidence type="ECO:0000256" key="1">
    <source>
        <dbReference type="ARBA" id="ARBA00022737"/>
    </source>
</evidence>
<dbReference type="GO" id="GO:0000209">
    <property type="term" value="P:protein polyubiquitination"/>
    <property type="evidence" value="ECO:0007669"/>
    <property type="project" value="TreeGrafter"/>
</dbReference>
<dbReference type="GO" id="GO:0008270">
    <property type="term" value="F:zinc ion binding"/>
    <property type="evidence" value="ECO:0007669"/>
    <property type="project" value="UniProtKB-KW"/>
</dbReference>
<organism evidence="4 5">
    <name type="scientific">Adineta steineri</name>
    <dbReference type="NCBI Taxonomy" id="433720"/>
    <lineage>
        <taxon>Eukaryota</taxon>
        <taxon>Metazoa</taxon>
        <taxon>Spiralia</taxon>
        <taxon>Gnathifera</taxon>
        <taxon>Rotifera</taxon>
        <taxon>Eurotatoria</taxon>
        <taxon>Bdelloidea</taxon>
        <taxon>Adinetida</taxon>
        <taxon>Adinetidae</taxon>
        <taxon>Adineta</taxon>
    </lineage>
</organism>
<dbReference type="PANTHER" id="PTHR24104">
    <property type="entry name" value="E3 UBIQUITIN-PROTEIN LIGASE NHLRC1-RELATED"/>
    <property type="match status" value="1"/>
</dbReference>
<dbReference type="Pfam" id="PF01436">
    <property type="entry name" value="NHL"/>
    <property type="match status" value="3"/>
</dbReference>